<dbReference type="Proteomes" id="UP000593578">
    <property type="component" value="Unassembled WGS sequence"/>
</dbReference>
<evidence type="ECO:0000313" key="1">
    <source>
        <dbReference type="EMBL" id="MBA0602818.1"/>
    </source>
</evidence>
<comment type="caution">
    <text evidence="1">The sequence shown here is derived from an EMBL/GenBank/DDBJ whole genome shotgun (WGS) entry which is preliminary data.</text>
</comment>
<evidence type="ECO:0000313" key="2">
    <source>
        <dbReference type="Proteomes" id="UP000593578"/>
    </source>
</evidence>
<dbReference type="AlphaFoldDB" id="A0A7J8QN15"/>
<protein>
    <recommendedName>
        <fullName evidence="3">CCHC-type domain-containing protein</fullName>
    </recommendedName>
</protein>
<name>A0A7J8QN15_GOSRA</name>
<organism evidence="1 2">
    <name type="scientific">Gossypium raimondii</name>
    <name type="common">Peruvian cotton</name>
    <name type="synonym">Gossypium klotzschianum subsp. raimondii</name>
    <dbReference type="NCBI Taxonomy" id="29730"/>
    <lineage>
        <taxon>Eukaryota</taxon>
        <taxon>Viridiplantae</taxon>
        <taxon>Streptophyta</taxon>
        <taxon>Embryophyta</taxon>
        <taxon>Tracheophyta</taxon>
        <taxon>Spermatophyta</taxon>
        <taxon>Magnoliopsida</taxon>
        <taxon>eudicotyledons</taxon>
        <taxon>Gunneridae</taxon>
        <taxon>Pentapetalae</taxon>
        <taxon>rosids</taxon>
        <taxon>malvids</taxon>
        <taxon>Malvales</taxon>
        <taxon>Malvaceae</taxon>
        <taxon>Malvoideae</taxon>
        <taxon>Gossypium</taxon>
    </lineage>
</organism>
<accession>A0A7J8QN15</accession>
<sequence>MSENGEREDLIGDRNTKKVHFKDLDSGVENDMVVDSTPTLEISWRDKVLGRGAPDSGRDEDFEFLDGNVVRTTVNGVSAINFSERIQRILFRNMATTILINRAVQRVQFEALPFVCFPCGRFGHSKATCVEMGYSQNADDGMNTAMESLLEVVKAVEPLERFGPWMIVERKSRRNSRARINTETKIAMNNALNLFGIEKAEIREKEADVSGITFQKGEFLKGINQRSASTDKGNTGLITKTANIFSVLGKADVDGLDFLMEIEGQVDSGLMVEGPGMPIESLVDPK</sequence>
<gene>
    <name evidence="1" type="ORF">Gorai_002985</name>
</gene>
<dbReference type="EMBL" id="JABEZZ010000013">
    <property type="protein sequence ID" value="MBA0602818.1"/>
    <property type="molecule type" value="Genomic_DNA"/>
</dbReference>
<reference evidence="1 2" key="1">
    <citation type="journal article" date="2019" name="Genome Biol. Evol.">
        <title>Insights into the evolution of the New World diploid cottons (Gossypium, subgenus Houzingenia) based on genome sequencing.</title>
        <authorList>
            <person name="Grover C.E."/>
            <person name="Arick M.A. 2nd"/>
            <person name="Thrash A."/>
            <person name="Conover J.L."/>
            <person name="Sanders W.S."/>
            <person name="Peterson D.G."/>
            <person name="Frelichowski J.E."/>
            <person name="Scheffler J.A."/>
            <person name="Scheffler B.E."/>
            <person name="Wendel J.F."/>
        </authorList>
    </citation>
    <scope>NUCLEOTIDE SEQUENCE [LARGE SCALE GENOMIC DNA]</scope>
    <source>
        <strain evidence="1">8</strain>
        <tissue evidence="1">Leaf</tissue>
    </source>
</reference>
<evidence type="ECO:0008006" key="3">
    <source>
        <dbReference type="Google" id="ProtNLM"/>
    </source>
</evidence>
<proteinExistence type="predicted"/>
<feature type="non-terminal residue" evidence="1">
    <location>
        <position position="286"/>
    </location>
</feature>